<dbReference type="InterPro" id="IPR019108">
    <property type="entry name" value="Caa3_assmbl_CtaG-rel"/>
</dbReference>
<feature type="transmembrane region" description="Helical" evidence="6">
    <location>
        <begin position="212"/>
        <end position="240"/>
    </location>
</feature>
<dbReference type="GO" id="GO:0005886">
    <property type="term" value="C:plasma membrane"/>
    <property type="evidence" value="ECO:0007669"/>
    <property type="project" value="UniProtKB-SubCell"/>
</dbReference>
<evidence type="ECO:0000256" key="6">
    <source>
        <dbReference type="SAM" id="Phobius"/>
    </source>
</evidence>
<feature type="transmembrane region" description="Helical" evidence="6">
    <location>
        <begin position="260"/>
        <end position="281"/>
    </location>
</feature>
<evidence type="ECO:0000313" key="7">
    <source>
        <dbReference type="EMBL" id="TWP37446.1"/>
    </source>
</evidence>
<evidence type="ECO:0000313" key="8">
    <source>
        <dbReference type="Proteomes" id="UP000320244"/>
    </source>
</evidence>
<feature type="transmembrane region" description="Helical" evidence="6">
    <location>
        <begin position="31"/>
        <end position="51"/>
    </location>
</feature>
<proteinExistence type="predicted"/>
<dbReference type="OrthoDB" id="5241646at2"/>
<keyword evidence="8" id="KW-1185">Reference proteome</keyword>
<name>A0A563E4L5_9MICO</name>
<feature type="transmembrane region" description="Helical" evidence="6">
    <location>
        <begin position="63"/>
        <end position="84"/>
    </location>
</feature>
<evidence type="ECO:0000256" key="1">
    <source>
        <dbReference type="ARBA" id="ARBA00004651"/>
    </source>
</evidence>
<evidence type="ECO:0000256" key="4">
    <source>
        <dbReference type="ARBA" id="ARBA00022989"/>
    </source>
</evidence>
<evidence type="ECO:0000256" key="3">
    <source>
        <dbReference type="ARBA" id="ARBA00022692"/>
    </source>
</evidence>
<dbReference type="Proteomes" id="UP000320244">
    <property type="component" value="Unassembled WGS sequence"/>
</dbReference>
<keyword evidence="4 6" id="KW-1133">Transmembrane helix</keyword>
<keyword evidence="5 6" id="KW-0472">Membrane</keyword>
<feature type="transmembrane region" description="Helical" evidence="6">
    <location>
        <begin position="96"/>
        <end position="116"/>
    </location>
</feature>
<gene>
    <name evidence="7" type="ORF">FGL98_06100</name>
</gene>
<dbReference type="AlphaFoldDB" id="A0A563E4L5"/>
<keyword evidence="2" id="KW-1003">Cell membrane</keyword>
<feature type="transmembrane region" description="Helical" evidence="6">
    <location>
        <begin position="137"/>
        <end position="160"/>
    </location>
</feature>
<organism evidence="7 8">
    <name type="scientific">Leekyejoonella antrihumi</name>
    <dbReference type="NCBI Taxonomy" id="1660198"/>
    <lineage>
        <taxon>Bacteria</taxon>
        <taxon>Bacillati</taxon>
        <taxon>Actinomycetota</taxon>
        <taxon>Actinomycetes</taxon>
        <taxon>Micrococcales</taxon>
        <taxon>Dermacoccaceae</taxon>
        <taxon>Leekyejoonella</taxon>
    </lineage>
</organism>
<keyword evidence="3 6" id="KW-0812">Transmembrane</keyword>
<dbReference type="Pfam" id="PF09678">
    <property type="entry name" value="Caa3_CtaG"/>
    <property type="match status" value="1"/>
</dbReference>
<comment type="subcellular location">
    <subcellularLocation>
        <location evidence="1">Cell membrane</location>
        <topology evidence="1">Multi-pass membrane protein</topology>
    </subcellularLocation>
</comment>
<accession>A0A563E4L5</accession>
<comment type="caution">
    <text evidence="7">The sequence shown here is derived from an EMBL/GenBank/DDBJ whole genome shotgun (WGS) entry which is preliminary data.</text>
</comment>
<sequence>MGQHMGGPMWHPTLPMSLGRLLEWHPQPVPVMPLLCLAGLLLYGWGVWRLHRRGTRWPVGRTLSFLVGLALIVLVTATGIGGYGMQLFSVHMVQHMVLSMLAPIPLLMGAPITLALRAMPNTHGRAGAPRRALLRVLHSRFATVISSPLFSIPVFLFSLYGLYFTPIFDWMMSGFVGHEVMMIHFVAVGLLLFWPILAVDPSPHQQPPVLRIIELFITAPFHAFFGIAVMLGNTIIATYFAHPPMAWHISVMYDQKVGGAIAWGFSEIPTLLVVLAIAVLWSRSSDREGRRFDRTEDRAERTGSHSDLQSYNDYLARLGRRDH</sequence>
<feature type="transmembrane region" description="Helical" evidence="6">
    <location>
        <begin position="180"/>
        <end position="200"/>
    </location>
</feature>
<evidence type="ECO:0000256" key="2">
    <source>
        <dbReference type="ARBA" id="ARBA00022475"/>
    </source>
</evidence>
<reference evidence="7 8" key="1">
    <citation type="submission" date="2019-05" db="EMBL/GenBank/DDBJ databases">
        <authorList>
            <person name="Lee S.D."/>
        </authorList>
    </citation>
    <scope>NUCLEOTIDE SEQUENCE [LARGE SCALE GENOMIC DNA]</scope>
    <source>
        <strain evidence="7 8">C5-26</strain>
    </source>
</reference>
<reference evidence="7 8" key="2">
    <citation type="submission" date="2019-08" db="EMBL/GenBank/DDBJ databases">
        <title>Jejuicoccus antrihumi gen. nov., sp. nov., a new member of the family Dermacoccaceae isolated from a cave.</title>
        <authorList>
            <person name="Schumann P."/>
            <person name="Kim I.S."/>
        </authorList>
    </citation>
    <scope>NUCLEOTIDE SEQUENCE [LARGE SCALE GENOMIC DNA]</scope>
    <source>
        <strain evidence="7 8">C5-26</strain>
    </source>
</reference>
<evidence type="ECO:0000256" key="5">
    <source>
        <dbReference type="ARBA" id="ARBA00023136"/>
    </source>
</evidence>
<protein>
    <submittedName>
        <fullName evidence="7">Cytochrome c oxidase assembly protein</fullName>
    </submittedName>
</protein>
<dbReference type="EMBL" id="VCQV01000006">
    <property type="protein sequence ID" value="TWP37446.1"/>
    <property type="molecule type" value="Genomic_DNA"/>
</dbReference>